<dbReference type="Proteomes" id="UP001497512">
    <property type="component" value="Chromosome 3"/>
</dbReference>
<reference evidence="1" key="1">
    <citation type="submission" date="2024-02" db="EMBL/GenBank/DDBJ databases">
        <authorList>
            <consortium name="ELIXIR-Norway"/>
            <consortium name="Elixir Norway"/>
        </authorList>
    </citation>
    <scope>NUCLEOTIDE SEQUENCE</scope>
</reference>
<name>A0ABP0UEI3_9BRYO</name>
<keyword evidence="2" id="KW-1185">Reference proteome</keyword>
<protein>
    <submittedName>
        <fullName evidence="1">Uncharacterized protein</fullName>
    </submittedName>
</protein>
<evidence type="ECO:0000313" key="1">
    <source>
        <dbReference type="EMBL" id="CAK9219785.1"/>
    </source>
</evidence>
<evidence type="ECO:0000313" key="2">
    <source>
        <dbReference type="Proteomes" id="UP001497512"/>
    </source>
</evidence>
<proteinExistence type="predicted"/>
<gene>
    <name evidence="1" type="ORF">CSSPTR1EN2_LOCUS14854</name>
</gene>
<accession>A0ABP0UEI3</accession>
<dbReference type="EMBL" id="OZ019895">
    <property type="protein sequence ID" value="CAK9219785.1"/>
    <property type="molecule type" value="Genomic_DNA"/>
</dbReference>
<organism evidence="1 2">
    <name type="scientific">Sphagnum troendelagicum</name>
    <dbReference type="NCBI Taxonomy" id="128251"/>
    <lineage>
        <taxon>Eukaryota</taxon>
        <taxon>Viridiplantae</taxon>
        <taxon>Streptophyta</taxon>
        <taxon>Embryophyta</taxon>
        <taxon>Bryophyta</taxon>
        <taxon>Sphagnophytina</taxon>
        <taxon>Sphagnopsida</taxon>
        <taxon>Sphagnales</taxon>
        <taxon>Sphagnaceae</taxon>
        <taxon>Sphagnum</taxon>
    </lineage>
</organism>
<sequence length="152" mass="16508">MPLTREHPDYVRALPSLTPPTPSEIPLELRIDGLPNRSCLRTSSELVGSDLISPGLTFNQAPTMFFHIEHLSLLSLDGGRFVPVDFGSGRVAKYLKDLLRLVQVGRGALQVESCVIDEGLVPDQTAFGKGEAFDPMVGVGQHVLKDIGSENE</sequence>